<protein>
    <submittedName>
        <fullName evidence="1">Uncharacterized protein</fullName>
    </submittedName>
</protein>
<dbReference type="AlphaFoldDB" id="A0A4W5LSZ3"/>
<reference evidence="1" key="2">
    <citation type="submission" date="2025-08" db="UniProtKB">
        <authorList>
            <consortium name="Ensembl"/>
        </authorList>
    </citation>
    <scope>IDENTIFICATION</scope>
</reference>
<dbReference type="Ensembl" id="ENSHHUT00000030593.1">
    <property type="protein sequence ID" value="ENSHHUP00000029371.1"/>
    <property type="gene ID" value="ENSHHUG00000018742.1"/>
</dbReference>
<dbReference type="PANTHER" id="PTHR14690:SF11">
    <property type="entry name" value="IQ AND AAA DOMAIN-CONTAINING PROTEIN 1 ISOFORM X1"/>
    <property type="match status" value="1"/>
</dbReference>
<evidence type="ECO:0000313" key="1">
    <source>
        <dbReference type="Ensembl" id="ENSHHUP00000029371.1"/>
    </source>
</evidence>
<organism evidence="1 2">
    <name type="scientific">Hucho hucho</name>
    <name type="common">huchen</name>
    <dbReference type="NCBI Taxonomy" id="62062"/>
    <lineage>
        <taxon>Eukaryota</taxon>
        <taxon>Metazoa</taxon>
        <taxon>Chordata</taxon>
        <taxon>Craniata</taxon>
        <taxon>Vertebrata</taxon>
        <taxon>Euteleostomi</taxon>
        <taxon>Actinopterygii</taxon>
        <taxon>Neopterygii</taxon>
        <taxon>Teleostei</taxon>
        <taxon>Protacanthopterygii</taxon>
        <taxon>Salmoniformes</taxon>
        <taxon>Salmonidae</taxon>
        <taxon>Salmoninae</taxon>
        <taxon>Hucho</taxon>
    </lineage>
</organism>
<sequence>MVRHMLDGVMGRLLELKNEMVELEFSEFHYFDDVLQDLKLTPEDLEVPIPQYFVREKMLAHIMAKGGHIEQVEQVRETHFQTPLCKQLLLHLLP</sequence>
<dbReference type="PANTHER" id="PTHR14690">
    <property type="entry name" value="IQ MOTIF CONTAINING WITH AAA DOMAIN 1"/>
    <property type="match status" value="1"/>
</dbReference>
<proteinExistence type="predicted"/>
<dbReference type="GeneTree" id="ENSGT00940000154067"/>
<dbReference type="Proteomes" id="UP000314982">
    <property type="component" value="Unassembled WGS sequence"/>
</dbReference>
<dbReference type="STRING" id="62062.ENSHHUP00000029371"/>
<dbReference type="InterPro" id="IPR052267">
    <property type="entry name" value="N-DRC_Component"/>
</dbReference>
<evidence type="ECO:0000313" key="2">
    <source>
        <dbReference type="Proteomes" id="UP000314982"/>
    </source>
</evidence>
<reference evidence="1" key="3">
    <citation type="submission" date="2025-09" db="UniProtKB">
        <authorList>
            <consortium name="Ensembl"/>
        </authorList>
    </citation>
    <scope>IDENTIFICATION</scope>
</reference>
<name>A0A4W5LSZ3_9TELE</name>
<accession>A0A4W5LSZ3</accession>
<reference evidence="2" key="1">
    <citation type="submission" date="2018-06" db="EMBL/GenBank/DDBJ databases">
        <title>Genome assembly of Danube salmon.</title>
        <authorList>
            <person name="Macqueen D.J."/>
            <person name="Gundappa M.K."/>
        </authorList>
    </citation>
    <scope>NUCLEOTIDE SEQUENCE [LARGE SCALE GENOMIC DNA]</scope>
</reference>
<keyword evidence="2" id="KW-1185">Reference proteome</keyword>